<dbReference type="InterPro" id="IPR009057">
    <property type="entry name" value="Homeodomain-like_sf"/>
</dbReference>
<evidence type="ECO:0000256" key="4">
    <source>
        <dbReference type="ARBA" id="ARBA00022833"/>
    </source>
</evidence>
<dbReference type="CDD" id="cd00167">
    <property type="entry name" value="SANT"/>
    <property type="match status" value="1"/>
</dbReference>
<dbReference type="FunFam" id="1.10.10.10:FF:000020">
    <property type="entry name" value="SWI/SNF complex subunit SMARCC2 isoform c"/>
    <property type="match status" value="1"/>
</dbReference>
<evidence type="ECO:0000256" key="5">
    <source>
        <dbReference type="ARBA" id="ARBA00023015"/>
    </source>
</evidence>
<feature type="domain" description="SANT" evidence="14">
    <location>
        <begin position="411"/>
        <end position="457"/>
    </location>
</feature>
<dbReference type="FunFam" id="1.10.10.60:FF:000014">
    <property type="entry name" value="SWI/SNF complex subunit SMARCC2 isoform C"/>
    <property type="match status" value="1"/>
</dbReference>
<keyword evidence="8" id="KW-0539">Nucleus</keyword>
<proteinExistence type="predicted"/>
<evidence type="ECO:0000259" key="13">
    <source>
        <dbReference type="PROSITE" id="PS50934"/>
    </source>
</evidence>
<gene>
    <name evidence="15" type="ORF">F0562_028030</name>
</gene>
<feature type="compositionally biased region" description="Polar residues" evidence="10">
    <location>
        <begin position="55"/>
        <end position="67"/>
    </location>
</feature>
<dbReference type="InterPro" id="IPR001005">
    <property type="entry name" value="SANT/Myb"/>
</dbReference>
<dbReference type="PANTHER" id="PTHR12802:SF61">
    <property type="entry name" value="SWI_SNF COMPLEX SUBUNIT SWI3C"/>
    <property type="match status" value="1"/>
</dbReference>
<dbReference type="PROSITE" id="PS51293">
    <property type="entry name" value="SANT"/>
    <property type="match status" value="1"/>
</dbReference>
<feature type="compositionally biased region" description="Acidic residues" evidence="10">
    <location>
        <begin position="29"/>
        <end position="51"/>
    </location>
</feature>
<reference evidence="15 16" key="1">
    <citation type="submission" date="2019-09" db="EMBL/GenBank/DDBJ databases">
        <title>A chromosome-level genome assembly of the Chinese tupelo Nyssa sinensis.</title>
        <authorList>
            <person name="Yang X."/>
            <person name="Kang M."/>
            <person name="Yang Y."/>
            <person name="Xiong H."/>
            <person name="Wang M."/>
            <person name="Zhang Z."/>
            <person name="Wang Z."/>
            <person name="Wu H."/>
            <person name="Ma T."/>
            <person name="Liu J."/>
            <person name="Xi Z."/>
        </authorList>
    </citation>
    <scope>NUCLEOTIDE SEQUENCE [LARGE SCALE GENOMIC DNA]</scope>
    <source>
        <strain evidence="15">J267</strain>
        <tissue evidence="15">Leaf</tissue>
    </source>
</reference>
<evidence type="ECO:0000313" key="15">
    <source>
        <dbReference type="EMBL" id="KAA8538424.1"/>
    </source>
</evidence>
<feature type="domain" description="SWIRM" evidence="13">
    <location>
        <begin position="185"/>
        <end position="283"/>
    </location>
</feature>
<feature type="domain" description="ZZ-type" evidence="12">
    <location>
        <begin position="348"/>
        <end position="402"/>
    </location>
</feature>
<dbReference type="PROSITE" id="PS50090">
    <property type="entry name" value="MYB_LIKE"/>
    <property type="match status" value="1"/>
</dbReference>
<dbReference type="GO" id="GO:0005634">
    <property type="term" value="C:nucleus"/>
    <property type="evidence" value="ECO:0007669"/>
    <property type="project" value="UniProtKB-ARBA"/>
</dbReference>
<feature type="region of interest" description="Disordered" evidence="10">
    <location>
        <begin position="1"/>
        <end position="69"/>
    </location>
</feature>
<evidence type="ECO:0008006" key="17">
    <source>
        <dbReference type="Google" id="ProtNLM"/>
    </source>
</evidence>
<feature type="region of interest" description="Disordered" evidence="10">
    <location>
        <begin position="549"/>
        <end position="594"/>
    </location>
</feature>
<keyword evidence="3 9" id="KW-0863">Zinc-finger</keyword>
<evidence type="ECO:0000256" key="1">
    <source>
        <dbReference type="ARBA" id="ARBA00022473"/>
    </source>
</evidence>
<evidence type="ECO:0000256" key="3">
    <source>
        <dbReference type="ARBA" id="ARBA00022771"/>
    </source>
</evidence>
<sequence>MPGSSETRKRRRKRKREPQINRRQKHQDEDDDEEEEDEDDFEQKPEFDDDQQQPSPQLGPNNSSNPASIGRESEVLLDSGARISDFPPVIKHIVNRPHSSVLGIVALERDIQCGDSRNQQHAAVLENISYGQLQALSAVPADSPALAAGDQERGDGSSAAAYVITQPPIMEGRGVVKRFGNDRVLVVPMHADWFSPNAVHRLERQVVPHFFSGKSMDQTPEKYMECRNRFVAKYMENPEKKLSVPDCQGLVVGVDVDDLTRIVRFLDHWGIINYCATAPNCQPRNDGSYLREDSNGEVHVPSAALKSIDSLIQFDKPKCSLKASDFYPSLSFHGDEDSDLDSRIRERLSENRCNYCSRAVPIVYYQSQKEVDILLCLDCFHEGRFVTGHSSLDFIRVDSTKDYGDLDGECWTDQETLLLLEAMEIYNENWNEIAEHVGTKSKAQCILHFIRLPMEDSPLENIEVPTLSISSNLSDTEDIGRLHSSSNGDMAGSCLHDTDIESRLPFAKSGNPVMALVAFLASAVGPRVAAACAHASLAALSEDIDVAASGNSGKTDGSSHGSRMNLEGMHGREGSSHGATNSSQLNDESSAVQGQCNQNDGEVALLSAEKVQAAVKAGLSAAATKAKLFADHEEREIQRLSANIINHQLKRLELKLRQFAEVETLLMKECEQVERARLRIAAERARMISTQFGTAGVASSMSLPGVGPAMVNSTGTNRQQVVSGSPSQPFISGYGNNQPIHPHMSFMPRQPIYGLGPRQPLSSINSSSSAPPNVTFNAAANAQSALSNQMLRPVSRD</sequence>
<keyword evidence="1" id="KW-0217">Developmental protein</keyword>
<dbReference type="SMART" id="SM00717">
    <property type="entry name" value="SANT"/>
    <property type="match status" value="1"/>
</dbReference>
<dbReference type="EMBL" id="CM018038">
    <property type="protein sequence ID" value="KAA8538424.1"/>
    <property type="molecule type" value="Genomic_DNA"/>
</dbReference>
<dbReference type="Pfam" id="PF04433">
    <property type="entry name" value="SWIRM"/>
    <property type="match status" value="1"/>
</dbReference>
<protein>
    <recommendedName>
        <fullName evidence="17">SWI/SNF complex subunit SWI3C</fullName>
    </recommendedName>
</protein>
<dbReference type="GO" id="GO:0003677">
    <property type="term" value="F:DNA binding"/>
    <property type="evidence" value="ECO:0007669"/>
    <property type="project" value="UniProtKB-KW"/>
</dbReference>
<dbReference type="AlphaFoldDB" id="A0A5J5B799"/>
<evidence type="ECO:0000259" key="11">
    <source>
        <dbReference type="PROSITE" id="PS50090"/>
    </source>
</evidence>
<keyword evidence="2" id="KW-0479">Metal-binding</keyword>
<keyword evidence="6" id="KW-0238">DNA-binding</keyword>
<evidence type="ECO:0000256" key="9">
    <source>
        <dbReference type="PROSITE-ProRule" id="PRU00228"/>
    </source>
</evidence>
<dbReference type="PROSITE" id="PS50934">
    <property type="entry name" value="SWIRM"/>
    <property type="match status" value="1"/>
</dbReference>
<dbReference type="InterPro" id="IPR036388">
    <property type="entry name" value="WH-like_DNA-bd_sf"/>
</dbReference>
<dbReference type="SUPFAM" id="SSF46689">
    <property type="entry name" value="Homeodomain-like"/>
    <property type="match status" value="2"/>
</dbReference>
<dbReference type="Gene3D" id="1.10.10.10">
    <property type="entry name" value="Winged helix-like DNA-binding domain superfamily/Winged helix DNA-binding domain"/>
    <property type="match status" value="1"/>
</dbReference>
<evidence type="ECO:0000259" key="14">
    <source>
        <dbReference type="PROSITE" id="PS51293"/>
    </source>
</evidence>
<dbReference type="Proteomes" id="UP000325577">
    <property type="component" value="Linkage Group LG15"/>
</dbReference>
<organism evidence="15 16">
    <name type="scientific">Nyssa sinensis</name>
    <dbReference type="NCBI Taxonomy" id="561372"/>
    <lineage>
        <taxon>Eukaryota</taxon>
        <taxon>Viridiplantae</taxon>
        <taxon>Streptophyta</taxon>
        <taxon>Embryophyta</taxon>
        <taxon>Tracheophyta</taxon>
        <taxon>Spermatophyta</taxon>
        <taxon>Magnoliopsida</taxon>
        <taxon>eudicotyledons</taxon>
        <taxon>Gunneridae</taxon>
        <taxon>Pentapetalae</taxon>
        <taxon>asterids</taxon>
        <taxon>Cornales</taxon>
        <taxon>Nyssaceae</taxon>
        <taxon>Nyssa</taxon>
    </lineage>
</organism>
<dbReference type="GO" id="GO:0008270">
    <property type="term" value="F:zinc ion binding"/>
    <property type="evidence" value="ECO:0007669"/>
    <property type="project" value="UniProtKB-KW"/>
</dbReference>
<dbReference type="InterPro" id="IPR017884">
    <property type="entry name" value="SANT_dom"/>
</dbReference>
<evidence type="ECO:0000313" key="16">
    <source>
        <dbReference type="Proteomes" id="UP000325577"/>
    </source>
</evidence>
<feature type="domain" description="Myb-like" evidence="11">
    <location>
        <begin position="411"/>
        <end position="453"/>
    </location>
</feature>
<feature type="compositionally biased region" description="Polar residues" evidence="10">
    <location>
        <begin position="577"/>
        <end position="594"/>
    </location>
</feature>
<evidence type="ECO:0000256" key="7">
    <source>
        <dbReference type="ARBA" id="ARBA00023163"/>
    </source>
</evidence>
<dbReference type="Gene3D" id="1.10.10.60">
    <property type="entry name" value="Homeodomain-like"/>
    <property type="match status" value="1"/>
</dbReference>
<dbReference type="InterPro" id="IPR000433">
    <property type="entry name" value="Znf_ZZ"/>
</dbReference>
<dbReference type="InterPro" id="IPR007526">
    <property type="entry name" value="SWIRM"/>
</dbReference>
<keyword evidence="5" id="KW-0805">Transcription regulation</keyword>
<feature type="compositionally biased region" description="Polar residues" evidence="10">
    <location>
        <begin position="549"/>
        <end position="562"/>
    </location>
</feature>
<name>A0A5J5B799_9ASTE</name>
<dbReference type="PROSITE" id="PS50135">
    <property type="entry name" value="ZF_ZZ_2"/>
    <property type="match status" value="1"/>
</dbReference>
<accession>A0A5J5B799</accession>
<evidence type="ECO:0000256" key="8">
    <source>
        <dbReference type="ARBA" id="ARBA00023242"/>
    </source>
</evidence>
<dbReference type="InterPro" id="IPR032451">
    <property type="entry name" value="SMARCC_C"/>
</dbReference>
<dbReference type="Pfam" id="PF16495">
    <property type="entry name" value="SWIRM-assoc_1"/>
    <property type="match status" value="1"/>
</dbReference>
<evidence type="ECO:0000256" key="10">
    <source>
        <dbReference type="SAM" id="MobiDB-lite"/>
    </source>
</evidence>
<dbReference type="PANTHER" id="PTHR12802">
    <property type="entry name" value="SWI/SNF COMPLEX-RELATED"/>
    <property type="match status" value="1"/>
</dbReference>
<dbReference type="OrthoDB" id="118550at2759"/>
<keyword evidence="16" id="KW-1185">Reference proteome</keyword>
<evidence type="ECO:0000256" key="2">
    <source>
        <dbReference type="ARBA" id="ARBA00022723"/>
    </source>
</evidence>
<evidence type="ECO:0000256" key="6">
    <source>
        <dbReference type="ARBA" id="ARBA00023125"/>
    </source>
</evidence>
<evidence type="ECO:0000259" key="12">
    <source>
        <dbReference type="PROSITE" id="PS50135"/>
    </source>
</evidence>
<keyword evidence="7" id="KW-0804">Transcription</keyword>
<dbReference type="Pfam" id="PF00249">
    <property type="entry name" value="Myb_DNA-binding"/>
    <property type="match status" value="1"/>
</dbReference>
<keyword evidence="4" id="KW-0862">Zinc</keyword>